<feature type="chain" id="PRO_5009185674" description="Lipocalin-like domain-containing protein" evidence="1">
    <location>
        <begin position="26"/>
        <end position="144"/>
    </location>
</feature>
<reference evidence="2 3" key="1">
    <citation type="submission" date="2016-08" db="EMBL/GenBank/DDBJ databases">
        <title>Draft genome of Fabibacter sp. strain SK-8.</title>
        <authorList>
            <person name="Wong S.-K."/>
            <person name="Hamasaki K."/>
            <person name="Yoshizawa S."/>
        </authorList>
    </citation>
    <scope>NUCLEOTIDE SEQUENCE [LARGE SCALE GENOMIC DNA]</scope>
    <source>
        <strain evidence="2 3">SK-8</strain>
    </source>
</reference>
<dbReference type="RefSeq" id="WP_069835533.1">
    <property type="nucleotide sequence ID" value="NZ_MDGQ01000005.1"/>
</dbReference>
<sequence>MKIAKRYLLLLFISCLYLSCGNDDAPPNAQELAFERLAGTWDLANGGSIIIDGEDASLNYPNFGLSFTDGGYNTMNAGELFSASGTWEWANEEAGEITLDRLRTIIINDLTETNFQFSFTFTGSGGEANLIDGISGNYVITVKK</sequence>
<accession>A0A1E5SY26</accession>
<dbReference type="EMBL" id="MDGQ01000005">
    <property type="protein sequence ID" value="OEK04028.1"/>
    <property type="molecule type" value="Genomic_DNA"/>
</dbReference>
<evidence type="ECO:0000313" key="2">
    <source>
        <dbReference type="EMBL" id="OEK04028.1"/>
    </source>
</evidence>
<gene>
    <name evidence="2" type="ORF">BFP71_11060</name>
</gene>
<keyword evidence="3" id="KW-1185">Reference proteome</keyword>
<dbReference type="Proteomes" id="UP000095552">
    <property type="component" value="Unassembled WGS sequence"/>
</dbReference>
<proteinExistence type="predicted"/>
<evidence type="ECO:0000313" key="3">
    <source>
        <dbReference type="Proteomes" id="UP000095552"/>
    </source>
</evidence>
<protein>
    <recommendedName>
        <fullName evidence="4">Lipocalin-like domain-containing protein</fullName>
    </recommendedName>
</protein>
<dbReference type="STRING" id="1563681.BFP71_11060"/>
<organism evidence="2 3">
    <name type="scientific">Roseivirga misakiensis</name>
    <dbReference type="NCBI Taxonomy" id="1563681"/>
    <lineage>
        <taxon>Bacteria</taxon>
        <taxon>Pseudomonadati</taxon>
        <taxon>Bacteroidota</taxon>
        <taxon>Cytophagia</taxon>
        <taxon>Cytophagales</taxon>
        <taxon>Roseivirgaceae</taxon>
        <taxon>Roseivirga</taxon>
    </lineage>
</organism>
<evidence type="ECO:0000256" key="1">
    <source>
        <dbReference type="SAM" id="SignalP"/>
    </source>
</evidence>
<name>A0A1E5SY26_9BACT</name>
<dbReference type="OrthoDB" id="838038at2"/>
<keyword evidence="1" id="KW-0732">Signal</keyword>
<dbReference type="AlphaFoldDB" id="A0A1E5SY26"/>
<comment type="caution">
    <text evidence="2">The sequence shown here is derived from an EMBL/GenBank/DDBJ whole genome shotgun (WGS) entry which is preliminary data.</text>
</comment>
<evidence type="ECO:0008006" key="4">
    <source>
        <dbReference type="Google" id="ProtNLM"/>
    </source>
</evidence>
<feature type="signal peptide" evidence="1">
    <location>
        <begin position="1"/>
        <end position="25"/>
    </location>
</feature>